<gene>
    <name evidence="4" type="ORF">HLI17_33285</name>
</gene>
<feature type="transmembrane region" description="Helical" evidence="1">
    <location>
        <begin position="18"/>
        <end position="34"/>
    </location>
</feature>
<evidence type="ECO:0000256" key="1">
    <source>
        <dbReference type="SAM" id="Phobius"/>
    </source>
</evidence>
<keyword evidence="4" id="KW-0012">Acyltransferase</keyword>
<organism evidence="4 5">
    <name type="scientific">Rhizobium laguerreae</name>
    <dbReference type="NCBI Taxonomy" id="1076926"/>
    <lineage>
        <taxon>Bacteria</taxon>
        <taxon>Pseudomonadati</taxon>
        <taxon>Pseudomonadota</taxon>
        <taxon>Alphaproteobacteria</taxon>
        <taxon>Hyphomicrobiales</taxon>
        <taxon>Rhizobiaceae</taxon>
        <taxon>Rhizobium/Agrobacterium group</taxon>
        <taxon>Rhizobium</taxon>
    </lineage>
</organism>
<dbReference type="PANTHER" id="PTHR23028">
    <property type="entry name" value="ACETYLTRANSFERASE"/>
    <property type="match status" value="1"/>
</dbReference>
<comment type="caution">
    <text evidence="4">The sequence shown here is derived from an EMBL/GenBank/DDBJ whole genome shotgun (WGS) entry which is preliminary data.</text>
</comment>
<proteinExistence type="predicted"/>
<feature type="transmembrane region" description="Helical" evidence="1">
    <location>
        <begin position="176"/>
        <end position="193"/>
    </location>
</feature>
<dbReference type="InterPro" id="IPR002656">
    <property type="entry name" value="Acyl_transf_3_dom"/>
</dbReference>
<evidence type="ECO:0000259" key="2">
    <source>
        <dbReference type="Pfam" id="PF01757"/>
    </source>
</evidence>
<feature type="domain" description="SGNH" evidence="3">
    <location>
        <begin position="416"/>
        <end position="642"/>
    </location>
</feature>
<keyword evidence="4" id="KW-0808">Transferase</keyword>
<evidence type="ECO:0000259" key="3">
    <source>
        <dbReference type="Pfam" id="PF19040"/>
    </source>
</evidence>
<dbReference type="InterPro" id="IPR050879">
    <property type="entry name" value="Acyltransferase_3"/>
</dbReference>
<dbReference type="GO" id="GO:0016020">
    <property type="term" value="C:membrane"/>
    <property type="evidence" value="ECO:0007669"/>
    <property type="project" value="TreeGrafter"/>
</dbReference>
<accession>A0A7Y2RBR2</accession>
<dbReference type="RefSeq" id="WP_170283020.1">
    <property type="nucleotide sequence ID" value="NZ_JABEQY010000056.1"/>
</dbReference>
<reference evidence="4 5" key="1">
    <citation type="submission" date="2020-04" db="EMBL/GenBank/DDBJ databases">
        <title>Rhizobium bacterial biofertilizers improve the content of phenolic compounds of Lactuca sativa L. under non-saline and saline-stress conditions.</title>
        <authorList>
            <person name="Ayuso-Calles M."/>
            <person name="Garcia-Estevez I."/>
            <person name="Jimenez-Gomez A."/>
            <person name="Flores-Felix J.D."/>
            <person name="Escribano-Bailon M."/>
            <person name="Rivas R."/>
        </authorList>
    </citation>
    <scope>NUCLEOTIDE SEQUENCE [LARGE SCALE GENOMIC DNA]</scope>
    <source>
        <strain evidence="4 5">GPTR02</strain>
    </source>
</reference>
<feature type="transmembrane region" description="Helical" evidence="1">
    <location>
        <begin position="199"/>
        <end position="219"/>
    </location>
</feature>
<dbReference type="GO" id="GO:0009103">
    <property type="term" value="P:lipopolysaccharide biosynthetic process"/>
    <property type="evidence" value="ECO:0007669"/>
    <property type="project" value="TreeGrafter"/>
</dbReference>
<dbReference type="Pfam" id="PF19040">
    <property type="entry name" value="SGNH"/>
    <property type="match status" value="1"/>
</dbReference>
<keyword evidence="1" id="KW-0812">Transmembrane</keyword>
<evidence type="ECO:0000313" key="5">
    <source>
        <dbReference type="Proteomes" id="UP000530654"/>
    </source>
</evidence>
<feature type="transmembrane region" description="Helical" evidence="1">
    <location>
        <begin position="321"/>
        <end position="338"/>
    </location>
</feature>
<feature type="transmembrane region" description="Helical" evidence="1">
    <location>
        <begin position="82"/>
        <end position="101"/>
    </location>
</feature>
<feature type="transmembrane region" description="Helical" evidence="1">
    <location>
        <begin position="253"/>
        <end position="271"/>
    </location>
</feature>
<dbReference type="PANTHER" id="PTHR23028:SF53">
    <property type="entry name" value="ACYL_TRANSF_3 DOMAIN-CONTAINING PROTEIN"/>
    <property type="match status" value="1"/>
</dbReference>
<dbReference type="Pfam" id="PF01757">
    <property type="entry name" value="Acyl_transf_3"/>
    <property type="match status" value="1"/>
</dbReference>
<feature type="domain" description="Acyltransferase 3" evidence="2">
    <location>
        <begin position="14"/>
        <end position="333"/>
    </location>
</feature>
<sequence length="651" mass="71857">MSTNIGVGTGGFRKDIEGMRAVAVIGVIAFHFGITQLHGGFAGVDVFFVISGYLITTHLHSQLQKNGTIDFLSFYAGRLRRLLPSAILVILTTLVAGFFFYSPAEQKLYSSDAFYTSAYVLNLKLLKNAFDYFAPEAANNPYLHFWSLAVEEQFYLVWPVLLVACFKLAPRFALRVFLAAAVIGSFLGCVVVTRIAQPWAFYALPFRAWEFAVGASIPFWPLHLSVLMKRALGYLGLVLIIVAYFTLSEEGGFPGWSASIPVVGAAFVIFAGMDERSSVKILHLKPLQTAGWLSYPLYLWHWPVIVYASALPWDLTIGDRFGVVVLTIALSFASKYLLENRVRHNGWLQTRPLAAIAMAAVLTLTGLASARAIGVISTYHIDPELEKIADSAAENSSVTSSNSACLPGLSVEEPVSCELGDKSSSRTIVLLGDSHADAWSNGLNEFAKTNHYRLVTVMKASCTFSDVEVYSIRFHREFFECKKWRAKAVAFVRSLKPDLVVLASFNVTYTDTPLFPQNYKRVSRAEFAQGIRRTVTSFTDASIPVAVMRDVPFMMRNIPICLSRARWLGRDSSVCAMAREKALDPVIAADERNALTGIHDANYVDLSSSFCDDKICRAEVGGSPMFRDAHHITAAFSRALSSPLQAALERF</sequence>
<dbReference type="AlphaFoldDB" id="A0A7Y2RBR2"/>
<keyword evidence="1" id="KW-1133">Transmembrane helix</keyword>
<feature type="transmembrane region" description="Helical" evidence="1">
    <location>
        <begin position="231"/>
        <end position="247"/>
    </location>
</feature>
<name>A0A7Y2RBR2_9HYPH</name>
<dbReference type="Proteomes" id="UP000530654">
    <property type="component" value="Unassembled WGS sequence"/>
</dbReference>
<protein>
    <submittedName>
        <fullName evidence="4">Acyltransferase</fullName>
    </submittedName>
</protein>
<keyword evidence="1" id="KW-0472">Membrane</keyword>
<feature type="transmembrane region" description="Helical" evidence="1">
    <location>
        <begin position="292"/>
        <end position="309"/>
    </location>
</feature>
<dbReference type="EMBL" id="JABEQY010000056">
    <property type="protein sequence ID" value="NNH68056.1"/>
    <property type="molecule type" value="Genomic_DNA"/>
</dbReference>
<evidence type="ECO:0000313" key="4">
    <source>
        <dbReference type="EMBL" id="NNH68056.1"/>
    </source>
</evidence>
<feature type="transmembrane region" description="Helical" evidence="1">
    <location>
        <begin position="350"/>
        <end position="370"/>
    </location>
</feature>
<dbReference type="InterPro" id="IPR043968">
    <property type="entry name" value="SGNH"/>
</dbReference>
<dbReference type="GO" id="GO:0016747">
    <property type="term" value="F:acyltransferase activity, transferring groups other than amino-acyl groups"/>
    <property type="evidence" value="ECO:0007669"/>
    <property type="project" value="InterPro"/>
</dbReference>